<dbReference type="HOGENOM" id="CLU_562727_0_0_1"/>
<dbReference type="RefSeq" id="XP_001482153.2">
    <property type="nucleotide sequence ID" value="XM_001482103.1"/>
</dbReference>
<keyword evidence="4" id="KW-1185">Reference proteome</keyword>
<evidence type="ECO:0000256" key="1">
    <source>
        <dbReference type="ARBA" id="ARBA00022614"/>
    </source>
</evidence>
<dbReference type="InterPro" id="IPR050836">
    <property type="entry name" value="SDS22/Internalin_LRR"/>
</dbReference>
<dbReference type="PANTHER" id="PTHR46652:SF3">
    <property type="entry name" value="LEUCINE-RICH REPEAT-CONTAINING PROTEIN 9"/>
    <property type="match status" value="1"/>
</dbReference>
<protein>
    <recommendedName>
        <fullName evidence="5">F-box domain-containing protein</fullName>
    </recommendedName>
</protein>
<dbReference type="OrthoDB" id="4073735at2759"/>
<dbReference type="PANTHER" id="PTHR46652">
    <property type="entry name" value="LEUCINE-RICH REPEAT AND IQ DOMAIN-CONTAINING PROTEIN 1-RELATED"/>
    <property type="match status" value="1"/>
</dbReference>
<dbReference type="InterPro" id="IPR032675">
    <property type="entry name" value="LRR_dom_sf"/>
</dbReference>
<dbReference type="GeneID" id="5124058"/>
<dbReference type="InterPro" id="IPR001611">
    <property type="entry name" value="Leu-rich_rpt"/>
</dbReference>
<proteinExistence type="predicted"/>
<reference evidence="3 4" key="1">
    <citation type="journal article" date="2009" name="Nature">
        <title>Evolution of pathogenicity and sexual reproduction in eight Candida genomes.</title>
        <authorList>
            <person name="Butler G."/>
            <person name="Rasmussen M.D."/>
            <person name="Lin M.F."/>
            <person name="Santos M.A."/>
            <person name="Sakthikumar S."/>
            <person name="Munro C.A."/>
            <person name="Rheinbay E."/>
            <person name="Grabherr M."/>
            <person name="Forche A."/>
            <person name="Reedy J.L."/>
            <person name="Agrafioti I."/>
            <person name="Arnaud M.B."/>
            <person name="Bates S."/>
            <person name="Brown A.J."/>
            <person name="Brunke S."/>
            <person name="Costanzo M.C."/>
            <person name="Fitzpatrick D.A."/>
            <person name="de Groot P.W."/>
            <person name="Harris D."/>
            <person name="Hoyer L.L."/>
            <person name="Hube B."/>
            <person name="Klis F.M."/>
            <person name="Kodira C."/>
            <person name="Lennard N."/>
            <person name="Logue M.E."/>
            <person name="Martin R."/>
            <person name="Neiman A.M."/>
            <person name="Nikolaou E."/>
            <person name="Quail M.A."/>
            <person name="Quinn J."/>
            <person name="Santos M.C."/>
            <person name="Schmitzberger F.F."/>
            <person name="Sherlock G."/>
            <person name="Shah P."/>
            <person name="Silverstein K.A."/>
            <person name="Skrzypek M.S."/>
            <person name="Soll D."/>
            <person name="Staggs R."/>
            <person name="Stansfield I."/>
            <person name="Stumpf M.P."/>
            <person name="Sudbery P.E."/>
            <person name="Srikantha T."/>
            <person name="Zeng Q."/>
            <person name="Berman J."/>
            <person name="Berriman M."/>
            <person name="Heitman J."/>
            <person name="Gow N.A."/>
            <person name="Lorenz M.C."/>
            <person name="Birren B.W."/>
            <person name="Kellis M."/>
            <person name="Cuomo C.A."/>
        </authorList>
    </citation>
    <scope>NUCLEOTIDE SEQUENCE [LARGE SCALE GENOMIC DNA]</scope>
    <source>
        <strain evidence="4">ATCC 6260 / CBS 566 / DSM 6381 / JCM 1539 / NBRC 10279 / NRRL Y-324</strain>
    </source>
</reference>
<accession>A5DPH2</accession>
<dbReference type="InParanoid" id="A5DPH2"/>
<dbReference type="SUPFAM" id="SSF52058">
    <property type="entry name" value="L domain-like"/>
    <property type="match status" value="1"/>
</dbReference>
<dbReference type="EMBL" id="CH408161">
    <property type="protein sequence ID" value="EDK41075.2"/>
    <property type="molecule type" value="Genomic_DNA"/>
</dbReference>
<dbReference type="Proteomes" id="UP000001997">
    <property type="component" value="Unassembled WGS sequence"/>
</dbReference>
<name>A5DPH2_PICGU</name>
<evidence type="ECO:0000313" key="4">
    <source>
        <dbReference type="Proteomes" id="UP000001997"/>
    </source>
</evidence>
<keyword evidence="2" id="KW-0677">Repeat</keyword>
<organism evidence="3 4">
    <name type="scientific">Meyerozyma guilliermondii (strain ATCC 6260 / CBS 566 / DSM 6381 / JCM 1539 / NBRC 10279 / NRRL Y-324)</name>
    <name type="common">Yeast</name>
    <name type="synonym">Candida guilliermondii</name>
    <dbReference type="NCBI Taxonomy" id="294746"/>
    <lineage>
        <taxon>Eukaryota</taxon>
        <taxon>Fungi</taxon>
        <taxon>Dikarya</taxon>
        <taxon>Ascomycota</taxon>
        <taxon>Saccharomycotina</taxon>
        <taxon>Pichiomycetes</taxon>
        <taxon>Debaryomycetaceae</taxon>
        <taxon>Meyerozyma</taxon>
    </lineage>
</organism>
<keyword evidence="1" id="KW-0433">Leucine-rich repeat</keyword>
<sequence length="575" mass="65378">MSLNTLPYEIVARCFSYSSAELLTDIILLENISDNILQAAAENLDNLWYSKRVRGVEKERVESTEAYYETDFDRFLRIHKILEEKSLKCPLWFHFTWKNIFEMHQNLDEINLVCNGQKLGIHADLEDGAFQYYPILSDHDINLKITCLSLKTSYIHFERCIDLNNFPRLETFYGYNCEISVDHNHLSLKNVYLDQVTFSSLPTNLVKLVASRCCIRMSESHLKLKALKVLALECTLEPFNCSSLVRSLWNEHLEHFSCIGQGVTDEDEIFSKLGSKMKSLKLVGSISARVPTQLCSLYSINGENLETLTAFSHMRSLILWEPSGNINSCKLPLNLLELILYSPGEIDSLEFPSNLLKLSITSAKFKDLTKVEFPPKLIDLEVESCDITSTTGWLKPAQLKNLSLARNKLSSFNAFLPCCEHLCLKYNKIKEVRIEAPFLQHLDLNKNKLTSIPKLPACVKVLMLSENKLDISQMSELPSNVKLLDLCRAGTGALQNYTFPSSIQELNLSELNLSGMNGVRFSKGSRLKELNMSNCRLTKIDDKIIELPFGLKSLTLLLNNLHNIDDLTIPPTVTF</sequence>
<dbReference type="VEuPathDB" id="FungiDB:PGUG_05173"/>
<dbReference type="PROSITE" id="PS51450">
    <property type="entry name" value="LRR"/>
    <property type="match status" value="1"/>
</dbReference>
<dbReference type="Gene3D" id="3.80.10.10">
    <property type="entry name" value="Ribonuclease Inhibitor"/>
    <property type="match status" value="2"/>
</dbReference>
<gene>
    <name evidence="3" type="ORF">PGUG_05173</name>
</gene>
<dbReference type="KEGG" id="pgu:PGUG_05173"/>
<evidence type="ECO:0000313" key="3">
    <source>
        <dbReference type="EMBL" id="EDK41075.2"/>
    </source>
</evidence>
<dbReference type="AlphaFoldDB" id="A5DPH2"/>
<evidence type="ECO:0000256" key="2">
    <source>
        <dbReference type="ARBA" id="ARBA00022737"/>
    </source>
</evidence>
<evidence type="ECO:0008006" key="5">
    <source>
        <dbReference type="Google" id="ProtNLM"/>
    </source>
</evidence>